<evidence type="ECO:0000313" key="5">
    <source>
        <dbReference type="EMBL" id="SDP17590.1"/>
    </source>
</evidence>
<dbReference type="SUPFAM" id="SSF48008">
    <property type="entry name" value="GntR ligand-binding domain-like"/>
    <property type="match status" value="1"/>
</dbReference>
<dbReference type="InterPro" id="IPR011711">
    <property type="entry name" value="GntR_C"/>
</dbReference>
<protein>
    <submittedName>
        <fullName evidence="5">DNA-binding transcriptional regulator, FadR family</fullName>
    </submittedName>
</protein>
<dbReference type="PANTHER" id="PTHR43537">
    <property type="entry name" value="TRANSCRIPTIONAL REGULATOR, GNTR FAMILY"/>
    <property type="match status" value="1"/>
</dbReference>
<dbReference type="SMART" id="SM00345">
    <property type="entry name" value="HTH_GNTR"/>
    <property type="match status" value="1"/>
</dbReference>
<dbReference type="Gene3D" id="1.20.120.530">
    <property type="entry name" value="GntR ligand-binding domain-like"/>
    <property type="match status" value="1"/>
</dbReference>
<evidence type="ECO:0000256" key="1">
    <source>
        <dbReference type="ARBA" id="ARBA00023015"/>
    </source>
</evidence>
<keyword evidence="3" id="KW-0804">Transcription</keyword>
<accession>A0A1H0QK66</accession>
<gene>
    <name evidence="5" type="ORF">SAMN05216259_1197</name>
</gene>
<dbReference type="InterPro" id="IPR008920">
    <property type="entry name" value="TF_FadR/GntR_C"/>
</dbReference>
<feature type="domain" description="HTH gntR-type" evidence="4">
    <location>
        <begin position="16"/>
        <end position="84"/>
    </location>
</feature>
<dbReference type="Pfam" id="PF00392">
    <property type="entry name" value="GntR"/>
    <property type="match status" value="1"/>
</dbReference>
<dbReference type="CDD" id="cd07377">
    <property type="entry name" value="WHTH_GntR"/>
    <property type="match status" value="1"/>
</dbReference>
<dbReference type="InterPro" id="IPR000524">
    <property type="entry name" value="Tscrpt_reg_HTH_GntR"/>
</dbReference>
<dbReference type="PANTHER" id="PTHR43537:SF44">
    <property type="entry name" value="GNTR FAMILY REGULATORY PROTEIN"/>
    <property type="match status" value="1"/>
</dbReference>
<dbReference type="PROSITE" id="PS50949">
    <property type="entry name" value="HTH_GNTR"/>
    <property type="match status" value="1"/>
</dbReference>
<dbReference type="Proteomes" id="UP000199341">
    <property type="component" value="Unassembled WGS sequence"/>
</dbReference>
<organism evidence="5 6">
    <name type="scientific">Actinacidiphila guanduensis</name>
    <dbReference type="NCBI Taxonomy" id="310781"/>
    <lineage>
        <taxon>Bacteria</taxon>
        <taxon>Bacillati</taxon>
        <taxon>Actinomycetota</taxon>
        <taxon>Actinomycetes</taxon>
        <taxon>Kitasatosporales</taxon>
        <taxon>Streptomycetaceae</taxon>
        <taxon>Actinacidiphila</taxon>
    </lineage>
</organism>
<dbReference type="AlphaFoldDB" id="A0A1H0QK66"/>
<name>A0A1H0QK66_9ACTN</name>
<dbReference type="GO" id="GO:0003677">
    <property type="term" value="F:DNA binding"/>
    <property type="evidence" value="ECO:0007669"/>
    <property type="project" value="UniProtKB-KW"/>
</dbReference>
<dbReference type="Pfam" id="PF07729">
    <property type="entry name" value="FCD"/>
    <property type="match status" value="1"/>
</dbReference>
<reference evidence="5 6" key="1">
    <citation type="submission" date="2016-10" db="EMBL/GenBank/DDBJ databases">
        <authorList>
            <person name="de Groot N.N."/>
        </authorList>
    </citation>
    <scope>NUCLEOTIDE SEQUENCE [LARGE SCALE GENOMIC DNA]</scope>
    <source>
        <strain evidence="5 6">CGMCC 4.2022</strain>
    </source>
</reference>
<dbReference type="RefSeq" id="WP_176930631.1">
    <property type="nucleotide sequence ID" value="NZ_FNIE01000019.1"/>
</dbReference>
<dbReference type="SUPFAM" id="SSF46785">
    <property type="entry name" value="Winged helix' DNA-binding domain"/>
    <property type="match status" value="1"/>
</dbReference>
<dbReference type="EMBL" id="FNIE01000019">
    <property type="protein sequence ID" value="SDP17590.1"/>
    <property type="molecule type" value="Genomic_DNA"/>
</dbReference>
<dbReference type="InterPro" id="IPR036388">
    <property type="entry name" value="WH-like_DNA-bd_sf"/>
</dbReference>
<evidence type="ECO:0000256" key="2">
    <source>
        <dbReference type="ARBA" id="ARBA00023125"/>
    </source>
</evidence>
<keyword evidence="2 5" id="KW-0238">DNA-binding</keyword>
<evidence type="ECO:0000313" key="6">
    <source>
        <dbReference type="Proteomes" id="UP000199341"/>
    </source>
</evidence>
<dbReference type="SMART" id="SM00895">
    <property type="entry name" value="FCD"/>
    <property type="match status" value="1"/>
</dbReference>
<dbReference type="PRINTS" id="PR00035">
    <property type="entry name" value="HTHGNTR"/>
</dbReference>
<dbReference type="STRING" id="310781.SAMN05216259_1197"/>
<proteinExistence type="predicted"/>
<evidence type="ECO:0000259" key="4">
    <source>
        <dbReference type="PROSITE" id="PS50949"/>
    </source>
</evidence>
<evidence type="ECO:0000256" key="3">
    <source>
        <dbReference type="ARBA" id="ARBA00023163"/>
    </source>
</evidence>
<keyword evidence="1" id="KW-0805">Transcription regulation</keyword>
<dbReference type="GO" id="GO:0003700">
    <property type="term" value="F:DNA-binding transcription factor activity"/>
    <property type="evidence" value="ECO:0007669"/>
    <property type="project" value="InterPro"/>
</dbReference>
<keyword evidence="6" id="KW-1185">Reference proteome</keyword>
<dbReference type="Gene3D" id="1.10.10.10">
    <property type="entry name" value="Winged helix-like DNA-binding domain superfamily/Winged helix DNA-binding domain"/>
    <property type="match status" value="1"/>
</dbReference>
<sequence>MAGAFTSGTAYQRVRTGAADQVLQDLRDQILSGALARGTRLPSEKELAAHYEVSAPTVREAIRALSAMNLVAVRHGAGTYVTAETSSLMSSAIDAVVELERVTLPDLFDLSEAIYRKAAENYLQDGQGRSLSALRAAAEAFTADMGDEELPAALHAFLTELVALSGNQLLIAIAGHLIEVQIAAARRSAERSPDVWSRIAVPLRDERLAIVEALEREDAAAADTAIRAYMKRGRELVSLHAADAAEERG</sequence>
<dbReference type="InterPro" id="IPR036390">
    <property type="entry name" value="WH_DNA-bd_sf"/>
</dbReference>